<dbReference type="EMBL" id="JAGQHR010000499">
    <property type="protein sequence ID" value="MCA9728870.1"/>
    <property type="molecule type" value="Genomic_DNA"/>
</dbReference>
<evidence type="ECO:0000313" key="1">
    <source>
        <dbReference type="EMBL" id="MCA9728870.1"/>
    </source>
</evidence>
<reference evidence="1" key="1">
    <citation type="submission" date="2020-04" db="EMBL/GenBank/DDBJ databases">
        <authorList>
            <person name="Zhang T."/>
        </authorList>
    </citation>
    <scope>NUCLEOTIDE SEQUENCE</scope>
    <source>
        <strain evidence="1">HKST-UBA01</strain>
    </source>
</reference>
<protein>
    <submittedName>
        <fullName evidence="1">Uncharacterized protein</fullName>
    </submittedName>
</protein>
<reference evidence="1" key="2">
    <citation type="journal article" date="2021" name="Microbiome">
        <title>Successional dynamics and alternative stable states in a saline activated sludge microbial community over 9 years.</title>
        <authorList>
            <person name="Wang Y."/>
            <person name="Ye J."/>
            <person name="Ju F."/>
            <person name="Liu L."/>
            <person name="Boyd J.A."/>
            <person name="Deng Y."/>
            <person name="Parks D.H."/>
            <person name="Jiang X."/>
            <person name="Yin X."/>
            <person name="Woodcroft B.J."/>
            <person name="Tyson G.W."/>
            <person name="Hugenholtz P."/>
            <person name="Polz M.F."/>
            <person name="Zhang T."/>
        </authorList>
    </citation>
    <scope>NUCLEOTIDE SEQUENCE</scope>
    <source>
        <strain evidence="1">HKST-UBA01</strain>
    </source>
</reference>
<gene>
    <name evidence="1" type="ORF">KC729_14360</name>
</gene>
<accession>A0A956M2R7</accession>
<name>A0A956M2R7_UNCEI</name>
<proteinExistence type="predicted"/>
<evidence type="ECO:0000313" key="2">
    <source>
        <dbReference type="Proteomes" id="UP000697710"/>
    </source>
</evidence>
<comment type="caution">
    <text evidence="1">The sequence shown here is derived from an EMBL/GenBank/DDBJ whole genome shotgun (WGS) entry which is preliminary data.</text>
</comment>
<organism evidence="1 2">
    <name type="scientific">Eiseniibacteriota bacterium</name>
    <dbReference type="NCBI Taxonomy" id="2212470"/>
    <lineage>
        <taxon>Bacteria</taxon>
        <taxon>Candidatus Eiseniibacteriota</taxon>
    </lineage>
</organism>
<dbReference type="AlphaFoldDB" id="A0A956M2R7"/>
<sequence>MTDRRGKLEEQPFSYRETKDGRVMIYWQGRLIKTLAGGPAIKFSKAAAGKSESEIQLLLAKATGHFKHGNER</sequence>
<dbReference type="Proteomes" id="UP000697710">
    <property type="component" value="Unassembled WGS sequence"/>
</dbReference>